<keyword evidence="4" id="KW-1185">Reference proteome</keyword>
<organism evidence="3 4">
    <name type="scientific">Ceutorhynchus assimilis</name>
    <name type="common">cabbage seed weevil</name>
    <dbReference type="NCBI Taxonomy" id="467358"/>
    <lineage>
        <taxon>Eukaryota</taxon>
        <taxon>Metazoa</taxon>
        <taxon>Ecdysozoa</taxon>
        <taxon>Arthropoda</taxon>
        <taxon>Hexapoda</taxon>
        <taxon>Insecta</taxon>
        <taxon>Pterygota</taxon>
        <taxon>Neoptera</taxon>
        <taxon>Endopterygota</taxon>
        <taxon>Coleoptera</taxon>
        <taxon>Polyphaga</taxon>
        <taxon>Cucujiformia</taxon>
        <taxon>Curculionidae</taxon>
        <taxon>Ceutorhynchinae</taxon>
        <taxon>Ceutorhynchus</taxon>
    </lineage>
</organism>
<feature type="region of interest" description="Disordered" evidence="1">
    <location>
        <begin position="87"/>
        <end position="108"/>
    </location>
</feature>
<accession>A0A9N9QI62</accession>
<feature type="compositionally biased region" description="Basic and acidic residues" evidence="1">
    <location>
        <begin position="87"/>
        <end position="100"/>
    </location>
</feature>
<proteinExistence type="predicted"/>
<gene>
    <name evidence="3" type="ORF">CEUTPL_LOCUS6726</name>
</gene>
<evidence type="ECO:0000313" key="3">
    <source>
        <dbReference type="EMBL" id="CAG9766138.1"/>
    </source>
</evidence>
<dbReference type="EMBL" id="OU892279">
    <property type="protein sequence ID" value="CAG9766138.1"/>
    <property type="molecule type" value="Genomic_DNA"/>
</dbReference>
<dbReference type="AlphaFoldDB" id="A0A9N9QI62"/>
<name>A0A9N9QI62_9CUCU</name>
<protein>
    <recommendedName>
        <fullName evidence="2">C2H2-type domain-containing protein</fullName>
    </recommendedName>
</protein>
<dbReference type="Proteomes" id="UP001152799">
    <property type="component" value="Chromosome 3"/>
</dbReference>
<feature type="domain" description="C2H2-type" evidence="2">
    <location>
        <begin position="375"/>
        <end position="396"/>
    </location>
</feature>
<evidence type="ECO:0000256" key="1">
    <source>
        <dbReference type="SAM" id="MobiDB-lite"/>
    </source>
</evidence>
<evidence type="ECO:0000259" key="2">
    <source>
        <dbReference type="PROSITE" id="PS00028"/>
    </source>
</evidence>
<evidence type="ECO:0000313" key="4">
    <source>
        <dbReference type="Proteomes" id="UP001152799"/>
    </source>
</evidence>
<sequence>MTSQNTRQNNNDRRCRLCHSEHNLIQMFRNGKKTQSITDYFRKVTWNVIGIKIEPIDQATSVCFDCLLDLHNFYFFKFICLEKQKENGTDEPDNAKRPKLDYTSVENVPTPNRDKFDEIFKWLDSKGAKKVTTVEDASSQTSNNVTLDAFTQSEPKPLTHNSSQTDKPITKNRKIQTLFRGKHMSTQCESENVATETKASKIQNLSSYLANNDHFIPEIVNENKFLQADKLKSNFKFMQFDKKTEENKYSQTTNIVAGQSAKPFETFELASSHKVDKTCQTESEMLSAETQNKEIQTDPSGKKAISVQCDIFNVPRSTRRSQRKIHQSPEIIIKVEDSDVGIPISKIPDEIPMEVDSRSESDLVLVKGESSVHVCNTCSEILNSKKGLTMHIRRAHRYCPLCKMNLKSVEQAKTHGKMCKLKRGTFVKMEKVEHVPGSKEKYPNVFE</sequence>
<dbReference type="OrthoDB" id="6783516at2759"/>
<dbReference type="PROSITE" id="PS00028">
    <property type="entry name" value="ZINC_FINGER_C2H2_1"/>
    <property type="match status" value="1"/>
</dbReference>
<dbReference type="InterPro" id="IPR013087">
    <property type="entry name" value="Znf_C2H2_type"/>
</dbReference>
<reference evidence="3" key="1">
    <citation type="submission" date="2022-01" db="EMBL/GenBank/DDBJ databases">
        <authorList>
            <person name="King R."/>
        </authorList>
    </citation>
    <scope>NUCLEOTIDE SEQUENCE</scope>
</reference>